<dbReference type="PANTHER" id="PTHR31286">
    <property type="entry name" value="GLYCINE-RICH CELL WALL STRUCTURAL PROTEIN 1.8-LIKE"/>
    <property type="match status" value="1"/>
</dbReference>
<dbReference type="OrthoDB" id="1031350at2759"/>
<sequence length="312" mass="36494">MAHRYSRSEKAKWPVGPSKQVRRSLVQIPAEDNSAIIKAHRLSLIGKVTNPHVQKTRAVIDFLPQFWNLEGRVTGRDLGRDTFLFRFIDEEDLEMVLRKGPYHFKQWMLILQKWEPIVSQEFPSEITFWIEVIGIPVLHETEKTLSTIGNALGHYFEADVPQARIRVGINGLHHLEMNLEITLPSGDLKTVDFVYEKLEKHCFACFSLSHEKKHCPFFSEREERTTKPFGTNQLKTLDRLGEDKRRQDDRKRSRSSLEEDDRGGRVSTKDLREWIRNHPSPPRRPPAYDRKTPFRESGTSSQRIDNERSRLD</sequence>
<dbReference type="PANTHER" id="PTHR31286:SF163">
    <property type="entry name" value="ZINC KNUCKLE CX2CX4HX4C DOMAIN-CONTAINING PROTEIN"/>
    <property type="match status" value="1"/>
</dbReference>
<dbReference type="Proteomes" id="UP000029121">
    <property type="component" value="Unassembled WGS sequence"/>
</dbReference>
<proteinExistence type="predicted"/>
<evidence type="ECO:0000313" key="5">
    <source>
        <dbReference type="Proteomes" id="UP000029121"/>
    </source>
</evidence>
<dbReference type="eggNOG" id="KOG1075">
    <property type="taxonomic scope" value="Eukaryota"/>
</dbReference>
<reference evidence="5" key="1">
    <citation type="journal article" date="2013" name="Nat. Genet.">
        <title>The Capsella rubella genome and the genomic consequences of rapid mating system evolution.</title>
        <authorList>
            <person name="Slotte T."/>
            <person name="Hazzouri K.M."/>
            <person name="Agren J.A."/>
            <person name="Koenig D."/>
            <person name="Maumus F."/>
            <person name="Guo Y.L."/>
            <person name="Steige K."/>
            <person name="Platts A.E."/>
            <person name="Escobar J.S."/>
            <person name="Newman L.K."/>
            <person name="Wang W."/>
            <person name="Mandakova T."/>
            <person name="Vello E."/>
            <person name="Smith L.M."/>
            <person name="Henz S.R."/>
            <person name="Steffen J."/>
            <person name="Takuno S."/>
            <person name="Brandvain Y."/>
            <person name="Coop G."/>
            <person name="Andolfatto P."/>
            <person name="Hu T.T."/>
            <person name="Blanchette M."/>
            <person name="Clark R.M."/>
            <person name="Quesneville H."/>
            <person name="Nordborg M."/>
            <person name="Gaut B.S."/>
            <person name="Lysak M.A."/>
            <person name="Jenkins J."/>
            <person name="Grimwood J."/>
            <person name="Chapman J."/>
            <person name="Prochnik S."/>
            <person name="Shu S."/>
            <person name="Rokhsar D."/>
            <person name="Schmutz J."/>
            <person name="Weigel D."/>
            <person name="Wright S.I."/>
        </authorList>
    </citation>
    <scope>NUCLEOTIDE SEQUENCE [LARGE SCALE GENOMIC DNA]</scope>
    <source>
        <strain evidence="5">cv. Monte Gargano</strain>
    </source>
</reference>
<feature type="non-terminal residue" evidence="4">
    <location>
        <position position="312"/>
    </location>
</feature>
<evidence type="ECO:0000256" key="1">
    <source>
        <dbReference type="SAM" id="MobiDB-lite"/>
    </source>
</evidence>
<evidence type="ECO:0000259" key="2">
    <source>
        <dbReference type="Pfam" id="PF14111"/>
    </source>
</evidence>
<dbReference type="InterPro" id="IPR025836">
    <property type="entry name" value="Zn_knuckle_CX2CX4HX4C"/>
</dbReference>
<dbReference type="EMBL" id="KB870807">
    <property type="protein sequence ID" value="EOA32853.1"/>
    <property type="molecule type" value="Genomic_DNA"/>
</dbReference>
<protein>
    <recommendedName>
        <fullName evidence="6">DUF4283 domain-containing protein</fullName>
    </recommendedName>
</protein>
<keyword evidence="5" id="KW-1185">Reference proteome</keyword>
<dbReference type="Pfam" id="PF14392">
    <property type="entry name" value="zf-CCHC_4"/>
    <property type="match status" value="1"/>
</dbReference>
<organism evidence="4 5">
    <name type="scientific">Capsella rubella</name>
    <dbReference type="NCBI Taxonomy" id="81985"/>
    <lineage>
        <taxon>Eukaryota</taxon>
        <taxon>Viridiplantae</taxon>
        <taxon>Streptophyta</taxon>
        <taxon>Embryophyta</taxon>
        <taxon>Tracheophyta</taxon>
        <taxon>Spermatophyta</taxon>
        <taxon>Magnoliopsida</taxon>
        <taxon>eudicotyledons</taxon>
        <taxon>Gunneridae</taxon>
        <taxon>Pentapetalae</taxon>
        <taxon>rosids</taxon>
        <taxon>malvids</taxon>
        <taxon>Brassicales</taxon>
        <taxon>Brassicaceae</taxon>
        <taxon>Camelineae</taxon>
        <taxon>Capsella</taxon>
    </lineage>
</organism>
<dbReference type="InterPro" id="IPR025558">
    <property type="entry name" value="DUF4283"/>
</dbReference>
<evidence type="ECO:0000259" key="3">
    <source>
        <dbReference type="Pfam" id="PF14392"/>
    </source>
</evidence>
<dbReference type="InterPro" id="IPR040256">
    <property type="entry name" value="At4g02000-like"/>
</dbReference>
<dbReference type="Pfam" id="PF14111">
    <property type="entry name" value="DUF4283"/>
    <property type="match status" value="1"/>
</dbReference>
<accession>R0I8M2</accession>
<name>R0I8M2_9BRAS</name>
<evidence type="ECO:0008006" key="6">
    <source>
        <dbReference type="Google" id="ProtNLM"/>
    </source>
</evidence>
<feature type="domain" description="Zinc knuckle CX2CX4HX4C" evidence="3">
    <location>
        <begin position="175"/>
        <end position="217"/>
    </location>
</feature>
<gene>
    <name evidence="4" type="ORF">CARUB_v10016179mg</name>
</gene>
<feature type="compositionally biased region" description="Basic and acidic residues" evidence="1">
    <location>
        <begin position="238"/>
        <end position="276"/>
    </location>
</feature>
<dbReference type="AlphaFoldDB" id="R0I8M2"/>
<evidence type="ECO:0000313" key="4">
    <source>
        <dbReference type="EMBL" id="EOA32853.1"/>
    </source>
</evidence>
<dbReference type="KEGG" id="crb:17892943"/>
<feature type="region of interest" description="Disordered" evidence="1">
    <location>
        <begin position="238"/>
        <end position="312"/>
    </location>
</feature>
<feature type="domain" description="DUF4283" evidence="2">
    <location>
        <begin position="38"/>
        <end position="117"/>
    </location>
</feature>